<dbReference type="AlphaFoldDB" id="A0ABD1AVC3"/>
<dbReference type="EMBL" id="JBANAX010000552">
    <property type="protein sequence ID" value="KAL1203695.1"/>
    <property type="molecule type" value="Genomic_DNA"/>
</dbReference>
<name>A0ABD1AVC3_CARAN</name>
<dbReference type="Proteomes" id="UP001558713">
    <property type="component" value="Unassembled WGS sequence"/>
</dbReference>
<comment type="caution">
    <text evidence="1">The sequence shown here is derived from an EMBL/GenBank/DDBJ whole genome shotgun (WGS) entry which is preliminary data.</text>
</comment>
<reference evidence="1 2" key="1">
    <citation type="submission" date="2024-04" db="EMBL/GenBank/DDBJ databases">
        <title>Genome assembly C_amara_ONT_v2.</title>
        <authorList>
            <person name="Yant L."/>
            <person name="Moore C."/>
            <person name="Slenker M."/>
        </authorList>
    </citation>
    <scope>NUCLEOTIDE SEQUENCE [LARGE SCALE GENOMIC DNA]</scope>
    <source>
        <tissue evidence="1">Leaf</tissue>
    </source>
</reference>
<sequence length="132" mass="14239">MYCSSSGSVGAIVYLLELSPKQMASKAISLLLISLILTCMRSVSIPKAEAKYHSCKTVDDCQDVHCLVSLAKCIDSQCQCPPISPPSVRKILNSKPAETSLPCKTASDCEDKLTCVFGKFICKNLQCQCLDG</sequence>
<evidence type="ECO:0000313" key="2">
    <source>
        <dbReference type="Proteomes" id="UP001558713"/>
    </source>
</evidence>
<keyword evidence="2" id="KW-1185">Reference proteome</keyword>
<gene>
    <name evidence="1" type="ORF">V5N11_035128</name>
</gene>
<accession>A0ABD1AVC3</accession>
<proteinExistence type="predicted"/>
<organism evidence="1 2">
    <name type="scientific">Cardamine amara subsp. amara</name>
    <dbReference type="NCBI Taxonomy" id="228776"/>
    <lineage>
        <taxon>Eukaryota</taxon>
        <taxon>Viridiplantae</taxon>
        <taxon>Streptophyta</taxon>
        <taxon>Embryophyta</taxon>
        <taxon>Tracheophyta</taxon>
        <taxon>Spermatophyta</taxon>
        <taxon>Magnoliopsida</taxon>
        <taxon>eudicotyledons</taxon>
        <taxon>Gunneridae</taxon>
        <taxon>Pentapetalae</taxon>
        <taxon>rosids</taxon>
        <taxon>malvids</taxon>
        <taxon>Brassicales</taxon>
        <taxon>Brassicaceae</taxon>
        <taxon>Cardamineae</taxon>
        <taxon>Cardamine</taxon>
    </lineage>
</organism>
<protein>
    <submittedName>
        <fullName evidence="1">Defensin-like protein</fullName>
    </submittedName>
</protein>
<evidence type="ECO:0000313" key="1">
    <source>
        <dbReference type="EMBL" id="KAL1203695.1"/>
    </source>
</evidence>